<feature type="short sequence motif" description="DGA/G" evidence="4">
    <location>
        <begin position="165"/>
        <end position="167"/>
    </location>
</feature>
<dbReference type="GO" id="GO:0016042">
    <property type="term" value="P:lipid catabolic process"/>
    <property type="evidence" value="ECO:0007669"/>
    <property type="project" value="UniProtKB-UniRule"/>
</dbReference>
<dbReference type="GO" id="GO:0004620">
    <property type="term" value="F:phospholipase activity"/>
    <property type="evidence" value="ECO:0007669"/>
    <property type="project" value="TreeGrafter"/>
</dbReference>
<evidence type="ECO:0000256" key="1">
    <source>
        <dbReference type="ARBA" id="ARBA00022801"/>
    </source>
</evidence>
<dbReference type="PANTHER" id="PTHR24185">
    <property type="entry name" value="CALCIUM-INDEPENDENT PHOSPHOLIPASE A2-GAMMA"/>
    <property type="match status" value="1"/>
</dbReference>
<evidence type="ECO:0000259" key="5">
    <source>
        <dbReference type="PROSITE" id="PS51635"/>
    </source>
</evidence>
<keyword evidence="2 4" id="KW-0442">Lipid degradation</keyword>
<evidence type="ECO:0000256" key="4">
    <source>
        <dbReference type="PROSITE-ProRule" id="PRU01161"/>
    </source>
</evidence>
<dbReference type="PROSITE" id="PS51635">
    <property type="entry name" value="PNPLA"/>
    <property type="match status" value="1"/>
</dbReference>
<dbReference type="Gene3D" id="3.40.1090.10">
    <property type="entry name" value="Cytosolic phospholipase A2 catalytic domain"/>
    <property type="match status" value="1"/>
</dbReference>
<evidence type="ECO:0000256" key="2">
    <source>
        <dbReference type="ARBA" id="ARBA00022963"/>
    </source>
</evidence>
<dbReference type="InterPro" id="IPR002641">
    <property type="entry name" value="PNPLA_dom"/>
</dbReference>
<proteinExistence type="predicted"/>
<organism evidence="6">
    <name type="scientific">Arcella intermedia</name>
    <dbReference type="NCBI Taxonomy" id="1963864"/>
    <lineage>
        <taxon>Eukaryota</taxon>
        <taxon>Amoebozoa</taxon>
        <taxon>Tubulinea</taxon>
        <taxon>Elardia</taxon>
        <taxon>Arcellinida</taxon>
        <taxon>Sphaerothecina</taxon>
        <taxon>Arcellidae</taxon>
        <taxon>Arcella</taxon>
    </lineage>
</organism>
<comment type="caution">
    <text evidence="4">Lacks conserved residue(s) required for the propagation of feature annotation.</text>
</comment>
<dbReference type="EMBL" id="GIBP01004829">
    <property type="protein sequence ID" value="NDV33798.1"/>
    <property type="molecule type" value="Transcribed_RNA"/>
</dbReference>
<dbReference type="PANTHER" id="PTHR24185:SF1">
    <property type="entry name" value="CALCIUM-INDEPENDENT PHOSPHOLIPASE A2-GAMMA"/>
    <property type="match status" value="1"/>
</dbReference>
<dbReference type="AlphaFoldDB" id="A0A6B2LAP9"/>
<accession>A0A6B2LAP9</accession>
<dbReference type="Pfam" id="PF01734">
    <property type="entry name" value="Patatin"/>
    <property type="match status" value="1"/>
</dbReference>
<feature type="active site" description="Proton acceptor" evidence="4">
    <location>
        <position position="165"/>
    </location>
</feature>
<dbReference type="SUPFAM" id="SSF52151">
    <property type="entry name" value="FabD/lysophospholipase-like"/>
    <property type="match status" value="1"/>
</dbReference>
<dbReference type="GO" id="GO:0006631">
    <property type="term" value="P:fatty acid metabolic process"/>
    <property type="evidence" value="ECO:0007669"/>
    <property type="project" value="TreeGrafter"/>
</dbReference>
<feature type="domain" description="PNPLA" evidence="5">
    <location>
        <begin position="1"/>
        <end position="178"/>
    </location>
</feature>
<feature type="short sequence motif" description="GXSXG" evidence="4">
    <location>
        <begin position="26"/>
        <end position="30"/>
    </location>
</feature>
<sequence length="294" mass="32810">MAVSMFGNADQDGTKKLLECFDLVCGTSTGGILSVGLSLGFTLSQARDIYLSMGSDIFQFGYSYFPARWARYYTSGDFYNSALLKDCFTKHFGETKMATISKKVFVTTTDATSSHWKPSLVRSYTAPEGQFEFIEDMSIPDALRTTSAAPTYFSPVNHDGKIYVDGGMVANNPTEIGIFEAHSLWQYQHINTIVSLGTGVPVDTKGSSNILKLVNEIVNIATDSELTHLRITEWLKFANPTPNYFRISPPELGSVKLDESDRNTLLDMERRTQLYMEAPEQKQLLQAIKIKLLQ</sequence>
<dbReference type="GO" id="GO:0016020">
    <property type="term" value="C:membrane"/>
    <property type="evidence" value="ECO:0007669"/>
    <property type="project" value="TreeGrafter"/>
</dbReference>
<evidence type="ECO:0000313" key="6">
    <source>
        <dbReference type="EMBL" id="NDV33798.1"/>
    </source>
</evidence>
<reference evidence="6" key="1">
    <citation type="journal article" date="2020" name="J. Eukaryot. Microbiol.">
        <title>De novo Sequencing, Assembly and Annotation of the Transcriptome for the Free-Living Testate Amoeba Arcella intermedia.</title>
        <authorList>
            <person name="Ribeiro G.M."/>
            <person name="Porfirio-Sousa A.L."/>
            <person name="Maurer-Alcala X.X."/>
            <person name="Katz L.A."/>
            <person name="Lahr D.J.G."/>
        </authorList>
    </citation>
    <scope>NUCLEOTIDE SEQUENCE</scope>
</reference>
<keyword evidence="1 4" id="KW-0378">Hydrolase</keyword>
<dbReference type="InterPro" id="IPR016035">
    <property type="entry name" value="Acyl_Trfase/lysoPLipase"/>
</dbReference>
<name>A0A6B2LAP9_9EUKA</name>
<evidence type="ECO:0000256" key="3">
    <source>
        <dbReference type="ARBA" id="ARBA00023098"/>
    </source>
</evidence>
<feature type="active site" description="Nucleophile" evidence="4">
    <location>
        <position position="28"/>
    </location>
</feature>
<keyword evidence="3 4" id="KW-0443">Lipid metabolism</keyword>
<protein>
    <recommendedName>
        <fullName evidence="5">PNPLA domain-containing protein</fullName>
    </recommendedName>
</protein>